<evidence type="ECO:0000256" key="2">
    <source>
        <dbReference type="ARBA" id="ARBA00007935"/>
    </source>
</evidence>
<accession>E7N3J4</accession>
<keyword evidence="10" id="KW-1185">Reference proteome</keyword>
<evidence type="ECO:0000313" key="9">
    <source>
        <dbReference type="EMBL" id="EFW29179.1"/>
    </source>
</evidence>
<dbReference type="Pfam" id="PF01032">
    <property type="entry name" value="FecCD"/>
    <property type="match status" value="1"/>
</dbReference>
<feature type="transmembrane region" description="Helical" evidence="8">
    <location>
        <begin position="132"/>
        <end position="151"/>
    </location>
</feature>
<dbReference type="HOGENOM" id="CLU_013016_0_1_9"/>
<dbReference type="PANTHER" id="PTHR30472">
    <property type="entry name" value="FERRIC ENTEROBACTIN TRANSPORT SYSTEM PERMEASE PROTEIN"/>
    <property type="match status" value="1"/>
</dbReference>
<feature type="transmembrane region" description="Helical" evidence="8">
    <location>
        <begin position="71"/>
        <end position="92"/>
    </location>
</feature>
<gene>
    <name evidence="9" type="ORF">HMPREF9555_01584</name>
</gene>
<dbReference type="Proteomes" id="UP000004633">
    <property type="component" value="Unassembled WGS sequence"/>
</dbReference>
<feature type="transmembrane region" description="Helical" evidence="8">
    <location>
        <begin position="104"/>
        <end position="126"/>
    </location>
</feature>
<evidence type="ECO:0000256" key="8">
    <source>
        <dbReference type="SAM" id="Phobius"/>
    </source>
</evidence>
<evidence type="ECO:0000256" key="4">
    <source>
        <dbReference type="ARBA" id="ARBA00022475"/>
    </source>
</evidence>
<dbReference type="GO" id="GO:0033214">
    <property type="term" value="P:siderophore-iron import into cell"/>
    <property type="evidence" value="ECO:0007669"/>
    <property type="project" value="TreeGrafter"/>
</dbReference>
<evidence type="ECO:0000256" key="6">
    <source>
        <dbReference type="ARBA" id="ARBA00022989"/>
    </source>
</evidence>
<dbReference type="CDD" id="cd06550">
    <property type="entry name" value="TM_ABC_iron-siderophores_like"/>
    <property type="match status" value="1"/>
</dbReference>
<dbReference type="Gene3D" id="1.10.3470.10">
    <property type="entry name" value="ABC transporter involved in vitamin B12 uptake, BtuC"/>
    <property type="match status" value="1"/>
</dbReference>
<sequence length="351" mass="36537">MRNFFQKWGVLGVCLLLLLLLCAAIFWALGIGTVHLPAEAIWSAVGAQFASGTPVDAPGKGPVHDIVWLLRLPRLLLAVAIGAGLSVCGVIMQAIVKNPLADPYILGISSGASLGATAAVLLGVGAAFGENAVGVSAFVGAFAISLGVLFIANLGGRANAVKLLLGGMALSAVCSAFSSFIIYFANNKDGIQTVTYWLMGSLAGANWDTLPVIGGIVVLAVLFFWTQSRILNLMLLGDESAVTLGKDLHGYRQAYLLVSALIVGFAVYAAGMIGFVGLVVPHVVRMLIGTDHKRLIPVAALSGAVFLVVADGLCRVIIPRTELPIGILISMIGAPCFIYLMVKRTYGFGGN</sequence>
<dbReference type="FunFam" id="1.10.3470.10:FF:000001">
    <property type="entry name" value="Vitamin B12 ABC transporter permease BtuC"/>
    <property type="match status" value="1"/>
</dbReference>
<feature type="transmembrane region" description="Helical" evidence="8">
    <location>
        <begin position="205"/>
        <end position="225"/>
    </location>
</feature>
<dbReference type="GO" id="GO:0005886">
    <property type="term" value="C:plasma membrane"/>
    <property type="evidence" value="ECO:0007669"/>
    <property type="project" value="UniProtKB-SubCell"/>
</dbReference>
<comment type="caution">
    <text evidence="9">The sequence shown here is derived from an EMBL/GenBank/DDBJ whole genome shotgun (WGS) entry which is preliminary data.</text>
</comment>
<feature type="transmembrane region" description="Helical" evidence="8">
    <location>
        <begin position="295"/>
        <end position="318"/>
    </location>
</feature>
<dbReference type="InterPro" id="IPR000522">
    <property type="entry name" value="ABC_transptr_permease_BtuC"/>
</dbReference>
<dbReference type="SUPFAM" id="SSF81345">
    <property type="entry name" value="ABC transporter involved in vitamin B12 uptake, BtuC"/>
    <property type="match status" value="1"/>
</dbReference>
<keyword evidence="5 8" id="KW-0812">Transmembrane</keyword>
<evidence type="ECO:0000256" key="1">
    <source>
        <dbReference type="ARBA" id="ARBA00004651"/>
    </source>
</evidence>
<dbReference type="InterPro" id="IPR037294">
    <property type="entry name" value="ABC_BtuC-like"/>
</dbReference>
<keyword evidence="6 8" id="KW-1133">Transmembrane helix</keyword>
<keyword evidence="7 8" id="KW-0472">Membrane</keyword>
<comment type="subcellular location">
    <subcellularLocation>
        <location evidence="1">Cell membrane</location>
        <topology evidence="1">Multi-pass membrane protein</topology>
    </subcellularLocation>
</comment>
<evidence type="ECO:0000256" key="3">
    <source>
        <dbReference type="ARBA" id="ARBA00022448"/>
    </source>
</evidence>
<organism evidence="9 10">
    <name type="scientific">Selenomonas artemidis F0399</name>
    <dbReference type="NCBI Taxonomy" id="749551"/>
    <lineage>
        <taxon>Bacteria</taxon>
        <taxon>Bacillati</taxon>
        <taxon>Bacillota</taxon>
        <taxon>Negativicutes</taxon>
        <taxon>Selenomonadales</taxon>
        <taxon>Selenomonadaceae</taxon>
        <taxon>Selenomonas</taxon>
    </lineage>
</organism>
<dbReference type="PANTHER" id="PTHR30472:SF25">
    <property type="entry name" value="ABC TRANSPORTER PERMEASE PROTEIN MJ0876-RELATED"/>
    <property type="match status" value="1"/>
</dbReference>
<feature type="transmembrane region" description="Helical" evidence="8">
    <location>
        <begin position="325"/>
        <end position="342"/>
    </location>
</feature>
<comment type="similarity">
    <text evidence="2">Belongs to the binding-protein-dependent transport system permease family. FecCD subfamily.</text>
</comment>
<evidence type="ECO:0000313" key="10">
    <source>
        <dbReference type="Proteomes" id="UP000004633"/>
    </source>
</evidence>
<evidence type="ECO:0000256" key="5">
    <source>
        <dbReference type="ARBA" id="ARBA00022692"/>
    </source>
</evidence>
<name>E7N3J4_9FIRM</name>
<reference evidence="9 10" key="1">
    <citation type="submission" date="2010-08" db="EMBL/GenBank/DDBJ databases">
        <authorList>
            <person name="Weinstock G."/>
            <person name="Sodergren E."/>
            <person name="Clifton S."/>
            <person name="Fulton L."/>
            <person name="Fulton B."/>
            <person name="Courtney L."/>
            <person name="Fronick C."/>
            <person name="Harrison M."/>
            <person name="Strong C."/>
            <person name="Farmer C."/>
            <person name="Delahaunty K."/>
            <person name="Markovic C."/>
            <person name="Hall O."/>
            <person name="Minx P."/>
            <person name="Tomlinson C."/>
            <person name="Mitreva M."/>
            <person name="Hou S."/>
            <person name="Chen J."/>
            <person name="Wollam A."/>
            <person name="Pepin K.H."/>
            <person name="Johnson M."/>
            <person name="Bhonagiri V."/>
            <person name="Zhang X."/>
            <person name="Suruliraj S."/>
            <person name="Warren W."/>
            <person name="Chinwalla A."/>
            <person name="Mardis E.R."/>
            <person name="Wilson R.K."/>
        </authorList>
    </citation>
    <scope>NUCLEOTIDE SEQUENCE [LARGE SCALE GENOMIC DNA]</scope>
    <source>
        <strain evidence="9 10">F0399</strain>
    </source>
</reference>
<dbReference type="RefSeq" id="WP_009350228.1">
    <property type="nucleotide sequence ID" value="NZ_GL638147.1"/>
</dbReference>
<feature type="transmembrane region" description="Helical" evidence="8">
    <location>
        <begin position="254"/>
        <end position="283"/>
    </location>
</feature>
<dbReference type="STRING" id="749551.HMPREF9555_01584"/>
<dbReference type="AlphaFoldDB" id="E7N3J4"/>
<keyword evidence="4" id="KW-1003">Cell membrane</keyword>
<feature type="transmembrane region" description="Helical" evidence="8">
    <location>
        <begin position="163"/>
        <end position="185"/>
    </location>
</feature>
<proteinExistence type="inferred from homology"/>
<protein>
    <submittedName>
        <fullName evidence="9">Iron chelate uptake ABC transporter, FeCT family, permease protein</fullName>
    </submittedName>
</protein>
<evidence type="ECO:0000256" key="7">
    <source>
        <dbReference type="ARBA" id="ARBA00023136"/>
    </source>
</evidence>
<dbReference type="GO" id="GO:0022857">
    <property type="term" value="F:transmembrane transporter activity"/>
    <property type="evidence" value="ECO:0007669"/>
    <property type="project" value="InterPro"/>
</dbReference>
<keyword evidence="3" id="KW-0813">Transport</keyword>
<dbReference type="EMBL" id="AECV01000035">
    <property type="protein sequence ID" value="EFW29179.1"/>
    <property type="molecule type" value="Genomic_DNA"/>
</dbReference>